<accession>A0A4U3KR74</accession>
<keyword evidence="1" id="KW-0812">Transmembrane</keyword>
<sequence length="254" mass="28316">MQQFKIELKGFRDISNKAIMRTIPVMLLAGATGMYISVSSNSNDVDDVGILPYVIVTVLIGLAIGLYKGINRQKKLLESYTLTIGNNLITREQSNTPTISLYYNEISEIAKSPNNTILIKGKKASDVIIVPKQIEKYERIETLLQEIKPFTRVSSDSVLNRYRSVLSLILIGLMVCLYTTIDKVLVTITGASLIVFMVWGIVKLRSNKNADSKTKRTSIVSIFVLACIIAVMFIKLSSLEPQQFSILTLTTMIQ</sequence>
<protein>
    <recommendedName>
        <fullName evidence="4">YcxB family protein</fullName>
    </recommendedName>
</protein>
<keyword evidence="1" id="KW-0472">Membrane</keyword>
<feature type="transmembrane region" description="Helical" evidence="1">
    <location>
        <begin position="162"/>
        <end position="181"/>
    </location>
</feature>
<evidence type="ECO:0000256" key="1">
    <source>
        <dbReference type="SAM" id="Phobius"/>
    </source>
</evidence>
<proteinExistence type="predicted"/>
<gene>
    <name evidence="2" type="ORF">FC093_21985</name>
</gene>
<keyword evidence="1" id="KW-1133">Transmembrane helix</keyword>
<keyword evidence="3" id="KW-1185">Reference proteome</keyword>
<feature type="transmembrane region" description="Helical" evidence="1">
    <location>
        <begin position="21"/>
        <end position="38"/>
    </location>
</feature>
<feature type="transmembrane region" description="Helical" evidence="1">
    <location>
        <begin position="187"/>
        <end position="204"/>
    </location>
</feature>
<name>A0A4U3KR74_9BACT</name>
<dbReference type="OrthoDB" id="1355414at2"/>
<feature type="transmembrane region" description="Helical" evidence="1">
    <location>
        <begin position="216"/>
        <end position="234"/>
    </location>
</feature>
<evidence type="ECO:0000313" key="3">
    <source>
        <dbReference type="Proteomes" id="UP000305848"/>
    </source>
</evidence>
<dbReference type="EMBL" id="SZQL01000029">
    <property type="protein sequence ID" value="TKK64721.1"/>
    <property type="molecule type" value="Genomic_DNA"/>
</dbReference>
<comment type="caution">
    <text evidence="2">The sequence shown here is derived from an EMBL/GenBank/DDBJ whole genome shotgun (WGS) entry which is preliminary data.</text>
</comment>
<reference evidence="2 3" key="1">
    <citation type="submission" date="2019-05" db="EMBL/GenBank/DDBJ databases">
        <title>Panacibacter sp. strain 17mud1-8 Genome sequencing and assembly.</title>
        <authorList>
            <person name="Chhetri G."/>
        </authorList>
    </citation>
    <scope>NUCLEOTIDE SEQUENCE [LARGE SCALE GENOMIC DNA]</scope>
    <source>
        <strain evidence="2 3">17mud1-8</strain>
    </source>
</reference>
<evidence type="ECO:0008006" key="4">
    <source>
        <dbReference type="Google" id="ProtNLM"/>
    </source>
</evidence>
<dbReference type="Proteomes" id="UP000305848">
    <property type="component" value="Unassembled WGS sequence"/>
</dbReference>
<evidence type="ECO:0000313" key="2">
    <source>
        <dbReference type="EMBL" id="TKK64721.1"/>
    </source>
</evidence>
<dbReference type="AlphaFoldDB" id="A0A4U3KR74"/>
<organism evidence="2 3">
    <name type="scientific">Ilyomonas limi</name>
    <dbReference type="NCBI Taxonomy" id="2575867"/>
    <lineage>
        <taxon>Bacteria</taxon>
        <taxon>Pseudomonadati</taxon>
        <taxon>Bacteroidota</taxon>
        <taxon>Chitinophagia</taxon>
        <taxon>Chitinophagales</taxon>
        <taxon>Chitinophagaceae</taxon>
        <taxon>Ilyomonas</taxon>
    </lineage>
</organism>
<feature type="transmembrane region" description="Helical" evidence="1">
    <location>
        <begin position="50"/>
        <end position="67"/>
    </location>
</feature>
<dbReference type="RefSeq" id="WP_137263977.1">
    <property type="nucleotide sequence ID" value="NZ_SZQL01000029.1"/>
</dbReference>